<dbReference type="EMBL" id="JAPCID010000046">
    <property type="protein sequence ID" value="MDA0140840.1"/>
    <property type="molecule type" value="Genomic_DNA"/>
</dbReference>
<dbReference type="Proteomes" id="UP001147700">
    <property type="component" value="Unassembled WGS sequence"/>
</dbReference>
<reference evidence="2" key="1">
    <citation type="submission" date="2022-10" db="EMBL/GenBank/DDBJ databases">
        <title>The WGS of Solirubrobacter sp. CPCC 204708.</title>
        <authorList>
            <person name="Jiang Z."/>
        </authorList>
    </citation>
    <scope>NUCLEOTIDE SEQUENCE</scope>
    <source>
        <strain evidence="2">CPCC 204708</strain>
    </source>
</reference>
<keyword evidence="3" id="KW-1185">Reference proteome</keyword>
<sequence length="128" mass="12654">MKSTSCSLTLILLALVPSTADAAARPDLRVPAASATSTTVKVTVRNVGRARAARSTVRLVLSADAKRDRRDKVVARATTRALARGKSAVVKVRVPAAAMKAAGVARGAAAGATTAAGAPHGGAATAAG</sequence>
<dbReference type="Gene3D" id="2.60.40.10">
    <property type="entry name" value="Immunoglobulins"/>
    <property type="match status" value="1"/>
</dbReference>
<evidence type="ECO:0000256" key="1">
    <source>
        <dbReference type="SAM" id="SignalP"/>
    </source>
</evidence>
<feature type="chain" id="PRO_5046232789" description="CARDB domain-containing protein" evidence="1">
    <location>
        <begin position="23"/>
        <end position="128"/>
    </location>
</feature>
<dbReference type="InterPro" id="IPR013783">
    <property type="entry name" value="Ig-like_fold"/>
</dbReference>
<evidence type="ECO:0008006" key="4">
    <source>
        <dbReference type="Google" id="ProtNLM"/>
    </source>
</evidence>
<gene>
    <name evidence="2" type="ORF">OJ962_25310</name>
</gene>
<protein>
    <recommendedName>
        <fullName evidence="4">CARDB domain-containing protein</fullName>
    </recommendedName>
</protein>
<proteinExistence type="predicted"/>
<feature type="signal peptide" evidence="1">
    <location>
        <begin position="1"/>
        <end position="22"/>
    </location>
</feature>
<feature type="non-terminal residue" evidence="2">
    <location>
        <position position="128"/>
    </location>
</feature>
<evidence type="ECO:0000313" key="2">
    <source>
        <dbReference type="EMBL" id="MDA0140840.1"/>
    </source>
</evidence>
<accession>A0ABT4RQV1</accession>
<organism evidence="2 3">
    <name type="scientific">Solirubrobacter deserti</name>
    <dbReference type="NCBI Taxonomy" id="2282478"/>
    <lineage>
        <taxon>Bacteria</taxon>
        <taxon>Bacillati</taxon>
        <taxon>Actinomycetota</taxon>
        <taxon>Thermoleophilia</taxon>
        <taxon>Solirubrobacterales</taxon>
        <taxon>Solirubrobacteraceae</taxon>
        <taxon>Solirubrobacter</taxon>
    </lineage>
</organism>
<comment type="caution">
    <text evidence="2">The sequence shown here is derived from an EMBL/GenBank/DDBJ whole genome shotgun (WGS) entry which is preliminary data.</text>
</comment>
<name>A0ABT4RQV1_9ACTN</name>
<keyword evidence="1" id="KW-0732">Signal</keyword>
<evidence type="ECO:0000313" key="3">
    <source>
        <dbReference type="Proteomes" id="UP001147700"/>
    </source>
</evidence>